<dbReference type="GO" id="GO:0004559">
    <property type="term" value="F:alpha-mannosidase activity"/>
    <property type="evidence" value="ECO:0007669"/>
    <property type="project" value="UniProtKB-EC"/>
</dbReference>
<dbReference type="Pfam" id="PF01074">
    <property type="entry name" value="Glyco_hydro_38N"/>
    <property type="match status" value="1"/>
</dbReference>
<dbReference type="InterPro" id="IPR050843">
    <property type="entry name" value="Glycosyl_Hydrlase_38"/>
</dbReference>
<keyword evidence="9 10" id="KW-0326">Glycosidase</keyword>
<dbReference type="Gene3D" id="1.20.1270.50">
    <property type="entry name" value="Glycoside hydrolase family 38, central domain"/>
    <property type="match status" value="2"/>
</dbReference>
<evidence type="ECO:0000256" key="1">
    <source>
        <dbReference type="ARBA" id="ARBA00000365"/>
    </source>
</evidence>
<dbReference type="InterPro" id="IPR011330">
    <property type="entry name" value="Glyco_hydro/deAcase_b/a-brl"/>
</dbReference>
<dbReference type="FunFam" id="1.20.1270.50:FF:000002">
    <property type="entry name" value="Alpha-mannosidase"/>
    <property type="match status" value="1"/>
</dbReference>
<dbReference type="GO" id="GO:0046872">
    <property type="term" value="F:metal ion binding"/>
    <property type="evidence" value="ECO:0007669"/>
    <property type="project" value="UniProtKB-KW"/>
</dbReference>
<comment type="cofactor">
    <cofactor evidence="10">
        <name>Zn(2+)</name>
        <dbReference type="ChEBI" id="CHEBI:29105"/>
    </cofactor>
    <text evidence="10">Binds 1 zinc ion per subunit.</text>
</comment>
<keyword evidence="8" id="KW-0325">Glycoprotein</keyword>
<dbReference type="PANTHER" id="PTHR11607:SF3">
    <property type="entry name" value="LYSOSOMAL ALPHA-MANNOSIDASE"/>
    <property type="match status" value="1"/>
</dbReference>
<dbReference type="SUPFAM" id="SSF88688">
    <property type="entry name" value="Families 57/38 glycoside transferase middle domain"/>
    <property type="match status" value="1"/>
</dbReference>
<dbReference type="Gene3D" id="3.20.110.10">
    <property type="entry name" value="Glycoside hydrolase 38, N terminal domain"/>
    <property type="match status" value="1"/>
</dbReference>
<evidence type="ECO:0000256" key="4">
    <source>
        <dbReference type="ARBA" id="ARBA00022723"/>
    </source>
</evidence>
<dbReference type="Pfam" id="PF07748">
    <property type="entry name" value="Glyco_hydro_38C"/>
    <property type="match status" value="1"/>
</dbReference>
<feature type="chain" id="PRO_5017845838" description="Alpha-mannosidase" evidence="10">
    <location>
        <begin position="21"/>
        <end position="927"/>
    </location>
</feature>
<keyword evidence="5 10" id="KW-0378">Hydrolase</keyword>
<dbReference type="InterPro" id="IPR000602">
    <property type="entry name" value="Glyco_hydro_38_N"/>
</dbReference>
<dbReference type="EC" id="3.2.1.-" evidence="10"/>
<dbReference type="GO" id="GO:0006013">
    <property type="term" value="P:mannose metabolic process"/>
    <property type="evidence" value="ECO:0007669"/>
    <property type="project" value="InterPro"/>
</dbReference>
<dbReference type="GO" id="GO:0005764">
    <property type="term" value="C:lysosome"/>
    <property type="evidence" value="ECO:0007669"/>
    <property type="project" value="TreeGrafter"/>
</dbReference>
<dbReference type="InterPro" id="IPR011682">
    <property type="entry name" value="Glyco_hydro_38_C"/>
</dbReference>
<evidence type="ECO:0000259" key="11">
    <source>
        <dbReference type="SMART" id="SM00872"/>
    </source>
</evidence>
<accession>A0A0K2U4U2</accession>
<dbReference type="InterPro" id="IPR011013">
    <property type="entry name" value="Gal_mutarotase_sf_dom"/>
</dbReference>
<dbReference type="Gene3D" id="2.70.98.30">
    <property type="entry name" value="Golgi alpha-mannosidase II, domain 4"/>
    <property type="match status" value="1"/>
</dbReference>
<dbReference type="Pfam" id="PF09261">
    <property type="entry name" value="Alpha-mann_mid"/>
    <property type="match status" value="1"/>
</dbReference>
<sequence length="927" mass="107020">MSRIIILSLCFFNFISFGKQKTIVSSPKKSNCPQTLDNVLNVHFIPHTHDDVGWLKTVDQYYYGTKKDVTIASVQAILDSVVEALLEDKNRRFIYVEIAFFWKWWNEQSEHRKIEVEKLVNEGRLEFINGGWSMNDEAAAHYNAIIDQMSLGLRFLNNTFGPVSKPKIAWQIDPFGHSKEQANLFHEMGFKGLYFARVDHADFDKRKKEKTLEMIWEGRPNGSRLFTGILPNHYVPPTGFCFDIFCNDDSIEDESEILIMNQFLNESIKQSSYFKTNNLPMTMGGDFQYTDAFGWFKNMDKIISYFSDKKKLNVVYSTPSCYMEAVLKNSKIDYPIKKDDFFPYSMDTRGYWTGYFSSRPSLKRMIRFSNNILQACKQLNVLADLHSRNVYSLMRAVAVGQHHDAITGTARQHVTNDYLRRLSIGVDKCYEVIKSAVTKLNYSKDQEITFCPLLNITECQFTSQSKRDFYVTIYNPLSHYINYTARFPANGLLHYNIEGIDESVVFPVSRKILNIPGRKSYSSNESIVYFEATNIPPMSFQIYKVNVGNESRKNKFKNEKITISSNDQEFKISLILDPKGNIEGIDTPLGKFPLSIKMGYYVSSIGGAYVFKPLNQEPTILKATSKPFMRESNYITEIEIEFSNWASAIVRVNNYNEYLEIEWLVGPIPIVDVGKNVIIKYRCKSIHSNESFYTDSNGRQFMKRRKDYRATWPLDLNLDPVSRNYYPITSTISVEDDLVRMSVLTDRSQGGTSLNNGEIELMLHRRLMSRDGFGVGEPLNEVAYGKGLVCIGKHYLVFEESSSRVLTRKLALQTYDDAILSFSNKKPQPPKDYPIKKGALPLNVHILSLEKHFNGIIVRFEHFFDVNEDLEYSKSVTFNILNVFNPRYLSIKTIRELSLGGDEYLSDIIRDFDILLEPMEIRTYLIN</sequence>
<feature type="signal peptide" evidence="10">
    <location>
        <begin position="1"/>
        <end position="20"/>
    </location>
</feature>
<evidence type="ECO:0000256" key="9">
    <source>
        <dbReference type="ARBA" id="ARBA00023295"/>
    </source>
</evidence>
<dbReference type="Gene3D" id="2.60.40.1360">
    <property type="match status" value="1"/>
</dbReference>
<keyword evidence="10" id="KW-0732">Signal</keyword>
<dbReference type="SUPFAM" id="SSF74650">
    <property type="entry name" value="Galactose mutarotase-like"/>
    <property type="match status" value="1"/>
</dbReference>
<comment type="catalytic activity">
    <reaction evidence="1">
        <text>Hydrolysis of terminal, non-reducing alpha-D-mannose residues in alpha-D-mannosides.</text>
        <dbReference type="EC" id="3.2.1.24"/>
    </reaction>
</comment>
<dbReference type="InterPro" id="IPR037094">
    <property type="entry name" value="Glyco_hydro_38_cen_sf"/>
</dbReference>
<dbReference type="SMART" id="SM00872">
    <property type="entry name" value="Alpha-mann_mid"/>
    <property type="match status" value="1"/>
</dbReference>
<reference evidence="12" key="1">
    <citation type="submission" date="2014-05" db="EMBL/GenBank/DDBJ databases">
        <authorList>
            <person name="Chronopoulou M."/>
        </authorList>
    </citation>
    <scope>NUCLEOTIDE SEQUENCE</scope>
    <source>
        <tissue evidence="12">Whole organism</tissue>
    </source>
</reference>
<dbReference type="Gene3D" id="2.60.40.1180">
    <property type="entry name" value="Golgi alpha-mannosidase II"/>
    <property type="match status" value="1"/>
</dbReference>
<protein>
    <recommendedName>
        <fullName evidence="3 10">Alpha-mannosidase</fullName>
        <ecNumber evidence="10">3.2.1.-</ecNumber>
    </recommendedName>
</protein>
<comment type="similarity">
    <text evidence="2 10">Belongs to the glycosyl hydrolase 38 family.</text>
</comment>
<dbReference type="EMBL" id="HACA01015877">
    <property type="protein sequence ID" value="CDW33238.1"/>
    <property type="molecule type" value="Transcribed_RNA"/>
</dbReference>
<evidence type="ECO:0000256" key="7">
    <source>
        <dbReference type="ARBA" id="ARBA00023157"/>
    </source>
</evidence>
<dbReference type="AlphaFoldDB" id="A0A0K2U4U2"/>
<dbReference type="InterPro" id="IPR027291">
    <property type="entry name" value="Glyco_hydro_38_N_sf"/>
</dbReference>
<dbReference type="InterPro" id="IPR013780">
    <property type="entry name" value="Glyco_hydro_b"/>
</dbReference>
<evidence type="ECO:0000313" key="12">
    <source>
        <dbReference type="EMBL" id="CDW33238.1"/>
    </source>
</evidence>
<dbReference type="GO" id="GO:0030246">
    <property type="term" value="F:carbohydrate binding"/>
    <property type="evidence" value="ECO:0007669"/>
    <property type="project" value="InterPro"/>
</dbReference>
<dbReference type="InterPro" id="IPR041147">
    <property type="entry name" value="GH38_C"/>
</dbReference>
<dbReference type="InterPro" id="IPR015341">
    <property type="entry name" value="Glyco_hydro_38_cen"/>
</dbReference>
<organism evidence="12">
    <name type="scientific">Lepeophtheirus salmonis</name>
    <name type="common">Salmon louse</name>
    <name type="synonym">Caligus salmonis</name>
    <dbReference type="NCBI Taxonomy" id="72036"/>
    <lineage>
        <taxon>Eukaryota</taxon>
        <taxon>Metazoa</taxon>
        <taxon>Ecdysozoa</taxon>
        <taxon>Arthropoda</taxon>
        <taxon>Crustacea</taxon>
        <taxon>Multicrustacea</taxon>
        <taxon>Hexanauplia</taxon>
        <taxon>Copepoda</taxon>
        <taxon>Siphonostomatoida</taxon>
        <taxon>Caligidae</taxon>
        <taxon>Lepeophtheirus</taxon>
    </lineage>
</organism>
<keyword evidence="4 10" id="KW-0479">Metal-binding</keyword>
<evidence type="ECO:0000256" key="10">
    <source>
        <dbReference type="RuleBase" id="RU361199"/>
    </source>
</evidence>
<keyword evidence="7" id="KW-1015">Disulfide bond</keyword>
<name>A0A0K2U4U2_LEPSM</name>
<keyword evidence="6 10" id="KW-0862">Zinc</keyword>
<evidence type="ECO:0000256" key="5">
    <source>
        <dbReference type="ARBA" id="ARBA00022801"/>
    </source>
</evidence>
<evidence type="ECO:0000256" key="2">
    <source>
        <dbReference type="ARBA" id="ARBA00009792"/>
    </source>
</evidence>
<evidence type="ECO:0000256" key="6">
    <source>
        <dbReference type="ARBA" id="ARBA00022833"/>
    </source>
</evidence>
<dbReference type="Pfam" id="PF17677">
    <property type="entry name" value="Glyco_hydro38C2"/>
    <property type="match status" value="1"/>
</dbReference>
<feature type="domain" description="Glycoside hydrolase family 38 central" evidence="11">
    <location>
        <begin position="350"/>
        <end position="422"/>
    </location>
</feature>
<dbReference type="SUPFAM" id="SSF88713">
    <property type="entry name" value="Glycoside hydrolase/deacetylase"/>
    <property type="match status" value="1"/>
</dbReference>
<dbReference type="OrthoDB" id="2016903at2759"/>
<dbReference type="InterPro" id="IPR028995">
    <property type="entry name" value="Glyco_hydro_57/38_cen_sf"/>
</dbReference>
<evidence type="ECO:0000256" key="3">
    <source>
        <dbReference type="ARBA" id="ARBA00012752"/>
    </source>
</evidence>
<dbReference type="PANTHER" id="PTHR11607">
    <property type="entry name" value="ALPHA-MANNOSIDASE"/>
    <property type="match status" value="1"/>
</dbReference>
<evidence type="ECO:0000256" key="8">
    <source>
        <dbReference type="ARBA" id="ARBA00023180"/>
    </source>
</evidence>
<proteinExistence type="inferred from homology"/>
<dbReference type="CDD" id="cd10810">
    <property type="entry name" value="GH38N_AMII_LAM_like"/>
    <property type="match status" value="1"/>
</dbReference>
<dbReference type="FunFam" id="3.20.110.10:FF:000001">
    <property type="entry name" value="Alpha-mannosidase"/>
    <property type="match status" value="1"/>
</dbReference>
<dbReference type="FunFam" id="1.20.1270.50:FF:000003">
    <property type="entry name" value="Alpha-mannosidase"/>
    <property type="match status" value="1"/>
</dbReference>